<sequence length="346" mass="38109">MCIALLSTAHPAYQLILINNRDEFLHRPTSRANWWPTPHGHVLGAQDLARPLHATWLGITRQGRLAVLTNFHETSCEQAVGKISRGAIVHGWLTLPADHAMTVPEFVGDLVLSTGMGASASRLQDIGGFNLICGQLGSGGKKDKDGSAGNKTQLAILSNREDAQDQTAVADIRGRTIGVSNTGLHDRSWEKVILGERLMEEAIAAQDDDDDDDDDNEQSKEDRLIRRLLAVLSTDTLPRLEGNDADNGVEAYLPHLPSSIFIPRIGQDLAEEEGQARTDTPLSGMEMPGDRPRRAYLHGVYATQKQTVILVGFDGRVRYFERTLYDDEAKRIPEGEGDCSYEFMID</sequence>
<proteinExistence type="predicted"/>
<accession>A0A1L9STH5</accession>
<keyword evidence="2" id="KW-1185">Reference proteome</keyword>
<dbReference type="GO" id="GO:0005794">
    <property type="term" value="C:Golgi apparatus"/>
    <property type="evidence" value="ECO:0007669"/>
    <property type="project" value="TreeGrafter"/>
</dbReference>
<gene>
    <name evidence="1" type="ORF">ASPZODRAFT_1158335</name>
</gene>
<dbReference type="Pfam" id="PF05742">
    <property type="entry name" value="TANGO2"/>
    <property type="match status" value="1"/>
</dbReference>
<dbReference type="EMBL" id="KV878337">
    <property type="protein sequence ID" value="OJJ50387.1"/>
    <property type="molecule type" value="Genomic_DNA"/>
</dbReference>
<dbReference type="GO" id="GO:0009306">
    <property type="term" value="P:protein secretion"/>
    <property type="evidence" value="ECO:0007669"/>
    <property type="project" value="TreeGrafter"/>
</dbReference>
<dbReference type="PANTHER" id="PTHR17985">
    <property type="entry name" value="SER/THR-RICH PROTEIN T10 IN DGCR REGION"/>
    <property type="match status" value="1"/>
</dbReference>
<dbReference type="RefSeq" id="XP_022584897.1">
    <property type="nucleotide sequence ID" value="XM_022721120.1"/>
</dbReference>
<name>A0A1L9STH5_9EURO</name>
<evidence type="ECO:0000313" key="2">
    <source>
        <dbReference type="Proteomes" id="UP000184188"/>
    </source>
</evidence>
<dbReference type="GeneID" id="34607585"/>
<dbReference type="VEuPathDB" id="FungiDB:ASPZODRAFT_1158335"/>
<evidence type="ECO:0000313" key="1">
    <source>
        <dbReference type="EMBL" id="OJJ50387.1"/>
    </source>
</evidence>
<organism evidence="1 2">
    <name type="scientific">Penicilliopsis zonata CBS 506.65</name>
    <dbReference type="NCBI Taxonomy" id="1073090"/>
    <lineage>
        <taxon>Eukaryota</taxon>
        <taxon>Fungi</taxon>
        <taxon>Dikarya</taxon>
        <taxon>Ascomycota</taxon>
        <taxon>Pezizomycotina</taxon>
        <taxon>Eurotiomycetes</taxon>
        <taxon>Eurotiomycetidae</taxon>
        <taxon>Eurotiales</taxon>
        <taxon>Aspergillaceae</taxon>
        <taxon>Penicilliopsis</taxon>
    </lineage>
</organism>
<dbReference type="GO" id="GO:0007030">
    <property type="term" value="P:Golgi organization"/>
    <property type="evidence" value="ECO:0007669"/>
    <property type="project" value="TreeGrafter"/>
</dbReference>
<dbReference type="InterPro" id="IPR008551">
    <property type="entry name" value="TANGO2"/>
</dbReference>
<dbReference type="AlphaFoldDB" id="A0A1L9STH5"/>
<dbReference type="PANTHER" id="PTHR17985:SF8">
    <property type="entry name" value="TRANSPORT AND GOLGI ORGANIZATION PROTEIN 2 HOMOLOG"/>
    <property type="match status" value="1"/>
</dbReference>
<reference evidence="2" key="1">
    <citation type="journal article" date="2017" name="Genome Biol.">
        <title>Comparative genomics reveals high biological diversity and specific adaptations in the industrially and medically important fungal genus Aspergillus.</title>
        <authorList>
            <person name="de Vries R.P."/>
            <person name="Riley R."/>
            <person name="Wiebenga A."/>
            <person name="Aguilar-Osorio G."/>
            <person name="Amillis S."/>
            <person name="Uchima C.A."/>
            <person name="Anderluh G."/>
            <person name="Asadollahi M."/>
            <person name="Askin M."/>
            <person name="Barry K."/>
            <person name="Battaglia E."/>
            <person name="Bayram O."/>
            <person name="Benocci T."/>
            <person name="Braus-Stromeyer S.A."/>
            <person name="Caldana C."/>
            <person name="Canovas D."/>
            <person name="Cerqueira G.C."/>
            <person name="Chen F."/>
            <person name="Chen W."/>
            <person name="Choi C."/>
            <person name="Clum A."/>
            <person name="Dos Santos R.A."/>
            <person name="Damasio A.R."/>
            <person name="Diallinas G."/>
            <person name="Emri T."/>
            <person name="Fekete E."/>
            <person name="Flipphi M."/>
            <person name="Freyberg S."/>
            <person name="Gallo A."/>
            <person name="Gournas C."/>
            <person name="Habgood R."/>
            <person name="Hainaut M."/>
            <person name="Harispe M.L."/>
            <person name="Henrissat B."/>
            <person name="Hilden K.S."/>
            <person name="Hope R."/>
            <person name="Hossain A."/>
            <person name="Karabika E."/>
            <person name="Karaffa L."/>
            <person name="Karanyi Z."/>
            <person name="Krasevec N."/>
            <person name="Kuo A."/>
            <person name="Kusch H."/>
            <person name="LaButti K."/>
            <person name="Lagendijk E.L."/>
            <person name="Lapidus A."/>
            <person name="Levasseur A."/>
            <person name="Lindquist E."/>
            <person name="Lipzen A."/>
            <person name="Logrieco A.F."/>
            <person name="MacCabe A."/>
            <person name="Maekelae M.R."/>
            <person name="Malavazi I."/>
            <person name="Melin P."/>
            <person name="Meyer V."/>
            <person name="Mielnichuk N."/>
            <person name="Miskei M."/>
            <person name="Molnar A.P."/>
            <person name="Mule G."/>
            <person name="Ngan C.Y."/>
            <person name="Orejas M."/>
            <person name="Orosz E."/>
            <person name="Ouedraogo J.P."/>
            <person name="Overkamp K.M."/>
            <person name="Park H.-S."/>
            <person name="Perrone G."/>
            <person name="Piumi F."/>
            <person name="Punt P.J."/>
            <person name="Ram A.F."/>
            <person name="Ramon A."/>
            <person name="Rauscher S."/>
            <person name="Record E."/>
            <person name="Riano-Pachon D.M."/>
            <person name="Robert V."/>
            <person name="Roehrig J."/>
            <person name="Ruller R."/>
            <person name="Salamov A."/>
            <person name="Salih N.S."/>
            <person name="Samson R.A."/>
            <person name="Sandor E."/>
            <person name="Sanguinetti M."/>
            <person name="Schuetze T."/>
            <person name="Sepcic K."/>
            <person name="Shelest E."/>
            <person name="Sherlock G."/>
            <person name="Sophianopoulou V."/>
            <person name="Squina F.M."/>
            <person name="Sun H."/>
            <person name="Susca A."/>
            <person name="Todd R.B."/>
            <person name="Tsang A."/>
            <person name="Unkles S.E."/>
            <person name="van de Wiele N."/>
            <person name="van Rossen-Uffink D."/>
            <person name="Oliveira J.V."/>
            <person name="Vesth T.C."/>
            <person name="Visser J."/>
            <person name="Yu J.-H."/>
            <person name="Zhou M."/>
            <person name="Andersen M.R."/>
            <person name="Archer D.B."/>
            <person name="Baker S.E."/>
            <person name="Benoit I."/>
            <person name="Brakhage A.A."/>
            <person name="Braus G.H."/>
            <person name="Fischer R."/>
            <person name="Frisvad J.C."/>
            <person name="Goldman G.H."/>
            <person name="Houbraken J."/>
            <person name="Oakley B."/>
            <person name="Pocsi I."/>
            <person name="Scazzocchio C."/>
            <person name="Seiboth B."/>
            <person name="vanKuyk P.A."/>
            <person name="Wortman J."/>
            <person name="Dyer P.S."/>
            <person name="Grigoriev I.V."/>
        </authorList>
    </citation>
    <scope>NUCLEOTIDE SEQUENCE [LARGE SCALE GENOMIC DNA]</scope>
    <source>
        <strain evidence="2">CBS 506.65</strain>
    </source>
</reference>
<protein>
    <recommendedName>
        <fullName evidence="3">DUF833 domain-containing protein</fullName>
    </recommendedName>
</protein>
<dbReference type="Proteomes" id="UP000184188">
    <property type="component" value="Unassembled WGS sequence"/>
</dbReference>
<evidence type="ECO:0008006" key="3">
    <source>
        <dbReference type="Google" id="ProtNLM"/>
    </source>
</evidence>
<dbReference type="OrthoDB" id="191601at2759"/>